<evidence type="ECO:0000313" key="2">
    <source>
        <dbReference type="EMBL" id="GAA3732113.1"/>
    </source>
</evidence>
<reference evidence="3" key="1">
    <citation type="journal article" date="2019" name="Int. J. Syst. Evol. Microbiol.">
        <title>The Global Catalogue of Microorganisms (GCM) 10K type strain sequencing project: providing services to taxonomists for standard genome sequencing and annotation.</title>
        <authorList>
            <consortium name="The Broad Institute Genomics Platform"/>
            <consortium name="The Broad Institute Genome Sequencing Center for Infectious Disease"/>
            <person name="Wu L."/>
            <person name="Ma J."/>
        </authorList>
    </citation>
    <scope>NUCLEOTIDE SEQUENCE [LARGE SCALE GENOMIC DNA]</scope>
    <source>
        <strain evidence="3">JCM 16981</strain>
    </source>
</reference>
<proteinExistence type="predicted"/>
<comment type="caution">
    <text evidence="2">The sequence shown here is derived from an EMBL/GenBank/DDBJ whole genome shotgun (WGS) entry which is preliminary data.</text>
</comment>
<dbReference type="InterPro" id="IPR006311">
    <property type="entry name" value="TAT_signal"/>
</dbReference>
<evidence type="ECO:0000256" key="1">
    <source>
        <dbReference type="SAM" id="MobiDB-lite"/>
    </source>
</evidence>
<sequence length="260" mass="28561">MAQKGSDDKQFSRRDFLKTTGVATGGIIGGSLLGGFVGYNLDDGDTASDTSGENKGEGAADGSAENPGRIFFHNDAQFETISQAMERIYPEDDMGPGAIKLGAPYFLDMQLAGAYGNNSKEYMKGPFYEGEPTQGYQSRLTRAELFTLGIERLDTEANEAFDDDFSKLDGEDMDEVLTRFQKGEADMGVPPATAKSEDFFNLLRSATIEGVYCDPMYRGNRGMEGWKMKQFPGHQHQYIDKIDSGEFEDIKPQSLYGGKS</sequence>
<dbReference type="EMBL" id="BAABCK010000068">
    <property type="protein sequence ID" value="GAA3732113.1"/>
    <property type="molecule type" value="Genomic_DNA"/>
</dbReference>
<protein>
    <recommendedName>
        <fullName evidence="4">Dehydrogenase</fullName>
    </recommendedName>
</protein>
<dbReference type="RefSeq" id="WP_344704102.1">
    <property type="nucleotide sequence ID" value="NZ_BAABCK010000068.1"/>
</dbReference>
<dbReference type="PROSITE" id="PS51318">
    <property type="entry name" value="TAT"/>
    <property type="match status" value="1"/>
</dbReference>
<dbReference type="InterPro" id="IPR027056">
    <property type="entry name" value="Gluconate_2DH_su3"/>
</dbReference>
<keyword evidence="3" id="KW-1185">Reference proteome</keyword>
<gene>
    <name evidence="2" type="ORF">GCM10022378_20470</name>
</gene>
<feature type="region of interest" description="Disordered" evidence="1">
    <location>
        <begin position="47"/>
        <end position="69"/>
    </location>
</feature>
<dbReference type="Pfam" id="PF13618">
    <property type="entry name" value="Gluconate_2-dh3"/>
    <property type="match status" value="1"/>
</dbReference>
<organism evidence="2 3">
    <name type="scientific">Salinicoccus jeotgali</name>
    <dbReference type="NCBI Taxonomy" id="381634"/>
    <lineage>
        <taxon>Bacteria</taxon>
        <taxon>Bacillati</taxon>
        <taxon>Bacillota</taxon>
        <taxon>Bacilli</taxon>
        <taxon>Bacillales</taxon>
        <taxon>Staphylococcaceae</taxon>
        <taxon>Salinicoccus</taxon>
    </lineage>
</organism>
<evidence type="ECO:0000313" key="3">
    <source>
        <dbReference type="Proteomes" id="UP001500920"/>
    </source>
</evidence>
<evidence type="ECO:0008006" key="4">
    <source>
        <dbReference type="Google" id="ProtNLM"/>
    </source>
</evidence>
<name>A0ABP7F7U2_9STAP</name>
<accession>A0ABP7F7U2</accession>
<dbReference type="InterPro" id="IPR019546">
    <property type="entry name" value="TAT_signal_bac_arc"/>
</dbReference>
<dbReference type="NCBIfam" id="TIGR01409">
    <property type="entry name" value="TAT_signal_seq"/>
    <property type="match status" value="1"/>
</dbReference>
<dbReference type="Proteomes" id="UP001500920">
    <property type="component" value="Unassembled WGS sequence"/>
</dbReference>